<dbReference type="SUPFAM" id="SSF63411">
    <property type="entry name" value="LuxS/MPP-like metallohydrolase"/>
    <property type="match status" value="4"/>
</dbReference>
<dbReference type="InterPro" id="IPR011765">
    <property type="entry name" value="Pept_M16_N"/>
</dbReference>
<name>A0A5J4SZ80_9ZZZZ</name>
<evidence type="ECO:0000256" key="1">
    <source>
        <dbReference type="ARBA" id="ARBA00007261"/>
    </source>
</evidence>
<dbReference type="EMBL" id="SNRY01000012">
    <property type="protein sequence ID" value="KAA6351566.1"/>
    <property type="molecule type" value="Genomic_DNA"/>
</dbReference>
<dbReference type="InterPro" id="IPR001431">
    <property type="entry name" value="Pept_M16_Zn_BS"/>
</dbReference>
<gene>
    <name evidence="9" type="ORF">EZS27_001089</name>
</gene>
<comment type="caution">
    <text evidence="9">The sequence shown here is derived from an EMBL/GenBank/DDBJ whole genome shotgun (WGS) entry which is preliminary data.</text>
</comment>
<protein>
    <submittedName>
        <fullName evidence="9">Putative zinc protease</fullName>
        <ecNumber evidence="9">3.4.24.-</ecNumber>
    </submittedName>
</protein>
<reference evidence="9" key="1">
    <citation type="submission" date="2019-03" db="EMBL/GenBank/DDBJ databases">
        <title>Single cell metagenomics reveals metabolic interactions within the superorganism composed of flagellate Streblomastix strix and complex community of Bacteroidetes bacteria on its surface.</title>
        <authorList>
            <person name="Treitli S.C."/>
            <person name="Kolisko M."/>
            <person name="Husnik F."/>
            <person name="Keeling P."/>
            <person name="Hampl V."/>
        </authorList>
    </citation>
    <scope>NUCLEOTIDE SEQUENCE</scope>
    <source>
        <strain evidence="9">STM</strain>
    </source>
</reference>
<dbReference type="EC" id="3.4.24.-" evidence="9"/>
<dbReference type="Pfam" id="PF05193">
    <property type="entry name" value="Peptidase_M16_C"/>
    <property type="match status" value="2"/>
</dbReference>
<dbReference type="PROSITE" id="PS00143">
    <property type="entry name" value="INSULINASE"/>
    <property type="match status" value="1"/>
</dbReference>
<dbReference type="PANTHER" id="PTHR43690">
    <property type="entry name" value="NARDILYSIN"/>
    <property type="match status" value="1"/>
</dbReference>
<keyword evidence="2 9" id="KW-0645">Protease</keyword>
<feature type="domain" description="Peptidase M16 N-terminal" evidence="7">
    <location>
        <begin position="55"/>
        <end position="187"/>
    </location>
</feature>
<dbReference type="GO" id="GO:0006508">
    <property type="term" value="P:proteolysis"/>
    <property type="evidence" value="ECO:0007669"/>
    <property type="project" value="UniProtKB-KW"/>
</dbReference>
<dbReference type="AlphaFoldDB" id="A0A5J4SZ80"/>
<evidence type="ECO:0000256" key="4">
    <source>
        <dbReference type="ARBA" id="ARBA00022801"/>
    </source>
</evidence>
<dbReference type="Pfam" id="PF00675">
    <property type="entry name" value="Peptidase_M16"/>
    <property type="match status" value="1"/>
</dbReference>
<dbReference type="InterPro" id="IPR007863">
    <property type="entry name" value="Peptidase_M16_C"/>
</dbReference>
<evidence type="ECO:0000259" key="8">
    <source>
        <dbReference type="Pfam" id="PF05193"/>
    </source>
</evidence>
<feature type="domain" description="Peptidase M16 C-terminal" evidence="8">
    <location>
        <begin position="209"/>
        <end position="394"/>
    </location>
</feature>
<evidence type="ECO:0000256" key="3">
    <source>
        <dbReference type="ARBA" id="ARBA00022723"/>
    </source>
</evidence>
<evidence type="ECO:0000256" key="2">
    <source>
        <dbReference type="ARBA" id="ARBA00022670"/>
    </source>
</evidence>
<proteinExistence type="inferred from homology"/>
<evidence type="ECO:0000313" key="9">
    <source>
        <dbReference type="EMBL" id="KAA6351566.1"/>
    </source>
</evidence>
<evidence type="ECO:0000256" key="5">
    <source>
        <dbReference type="ARBA" id="ARBA00022833"/>
    </source>
</evidence>
<evidence type="ECO:0000256" key="6">
    <source>
        <dbReference type="ARBA" id="ARBA00023049"/>
    </source>
</evidence>
<organism evidence="9">
    <name type="scientific">termite gut metagenome</name>
    <dbReference type="NCBI Taxonomy" id="433724"/>
    <lineage>
        <taxon>unclassified sequences</taxon>
        <taxon>metagenomes</taxon>
        <taxon>organismal metagenomes</taxon>
    </lineage>
</organism>
<dbReference type="GO" id="GO:0046872">
    <property type="term" value="F:metal ion binding"/>
    <property type="evidence" value="ECO:0007669"/>
    <property type="project" value="UniProtKB-KW"/>
</dbReference>
<keyword evidence="4 9" id="KW-0378">Hydrolase</keyword>
<dbReference type="PANTHER" id="PTHR43690:SF17">
    <property type="entry name" value="PROTEIN YHJJ"/>
    <property type="match status" value="1"/>
</dbReference>
<keyword evidence="6" id="KW-0482">Metalloprotease</keyword>
<comment type="similarity">
    <text evidence="1">Belongs to the peptidase M16 family.</text>
</comment>
<sequence length="940" mass="107726">MKQLFYGSLVALLLCCNINLTFAQQQMPIIPTDPNLRVGKLENGLTYYIRKNNLPENRADFYIAQKVGSILEEPEQSGLAHFLEHMCFNGTTHFPGKTLIEYLETIGVKFGTNLNAYTSIDETVYNIANVPVLREGIVDSCLLILHDWSNDLLLNGEEIDKERGVIHEEWRTRMSAGQRFMEKALPQMFSGTKYANCLPIGNMDVVDNFKHQALRDYYEKWYRPDLQGIVIVGDIDTDVIEEKIRKLFSDIPAQPNAAERIYYPVNDNEEPIVVIEKDKEQTSIQVTIYNKHDATPDEQKSYLSYMVEYYAKAMIDNMLNARLNELRQKSNPPFTNANIYDDDFYVSKTKDAFTGTVICKEGEIENGIAALLREMERARRFGFTESEYSRARAEYLRYLESAYNERDKRKNNNYVREYVRLFLDNEPAPGIENEYAIFNQLAPNIPVQFLNETTGQLMPGNNQVVTLFGPDKESITYPTKEAILDILNQIKAEELTAYVDKVSDEPLISQAPQPGKILSEKKDDVFGTTTLTLSNGVRVIIKETDFKADEIRMHAFSEGGNSLFPDSEILNIAVMNPVVSNGGLGNFSTVDLNKILAGKKAWASASVARNTESVSGSCSPKDFETMMQLTYLRFTAPRKDEDAFASYKNRTKASLQNQEMNPKVAFSDSLNSAIYMNHPRAFRLKPDMVDQIDYDRILSMYNDRYKDASDFTFIFVGNVDLEQIKPYIELYLASLPSIKRKETFRDINMLIRQGIYKNEFIKEQETAKASNFILYSGKCDYTLEENIQMNALDQILDIVYTEKVREEEGGTYGVSTSGDISKYPQIEFTFQIYFDTDPTKKDRLVNIIYAEIDNITTNGPSETDLNKVKEYMLKKHKEDIKENSYWEGIITEYTHTGLDRYTDYETIVNNMTVESIQKFATKLFNQGNRIEVDMISPAKE</sequence>
<dbReference type="Gene3D" id="3.30.830.10">
    <property type="entry name" value="Metalloenzyme, LuxS/M16 peptidase-like"/>
    <property type="match status" value="4"/>
</dbReference>
<keyword evidence="5" id="KW-0862">Zinc</keyword>
<keyword evidence="3" id="KW-0479">Metal-binding</keyword>
<dbReference type="InterPro" id="IPR050626">
    <property type="entry name" value="Peptidase_M16"/>
</dbReference>
<accession>A0A5J4SZ80</accession>
<feature type="domain" description="Peptidase M16 C-terminal" evidence="8">
    <location>
        <begin position="692"/>
        <end position="870"/>
    </location>
</feature>
<dbReference type="InterPro" id="IPR011249">
    <property type="entry name" value="Metalloenz_LuxS/M16"/>
</dbReference>
<dbReference type="GO" id="GO:0004222">
    <property type="term" value="F:metalloendopeptidase activity"/>
    <property type="evidence" value="ECO:0007669"/>
    <property type="project" value="InterPro"/>
</dbReference>
<evidence type="ECO:0000259" key="7">
    <source>
        <dbReference type="Pfam" id="PF00675"/>
    </source>
</evidence>